<reference evidence="3" key="2">
    <citation type="submission" date="2023-11" db="UniProtKB">
        <authorList>
            <consortium name="WormBaseParasite"/>
        </authorList>
    </citation>
    <scope>IDENTIFICATION</scope>
</reference>
<evidence type="ECO:0000256" key="1">
    <source>
        <dbReference type="SAM" id="MobiDB-lite"/>
    </source>
</evidence>
<reference evidence="2" key="1">
    <citation type="submission" date="2022-06" db="EMBL/GenBank/DDBJ databases">
        <authorList>
            <person name="Berger JAMES D."/>
            <person name="Berger JAMES D."/>
        </authorList>
    </citation>
    <scope>NUCLEOTIDE SEQUENCE [LARGE SCALE GENOMIC DNA]</scope>
</reference>
<evidence type="ECO:0000313" key="2">
    <source>
        <dbReference type="Proteomes" id="UP000050795"/>
    </source>
</evidence>
<sequence length="249" mass="28275">MAGDIVTGKPPKPRLSQSPSSFRRGHYSQLNLINAESNQVKHKKCNSKVSNDNFGNIDYVKSPNSLESVSTVSEENDDNHIEELFEVNNQKSICEDDNDDGEEEEEEGEEEEENADEITSPYNQTFDTSKISRWIDQVLKPNENPGISPFPNPSKLDFSQKPDTGCFFCVFTEIFIAKIFLSLTSVHAQTLNPTDDILTQWRLRRRMEQARLEISNDRLNKPGGFLQSATLSMHTNMLLPQYSHFPSQA</sequence>
<name>A0AA85JRB9_TRIRE</name>
<protein>
    <submittedName>
        <fullName evidence="3">Uncharacterized protein</fullName>
    </submittedName>
</protein>
<accession>A0AA85JRB9</accession>
<feature type="compositionally biased region" description="Acidic residues" evidence="1">
    <location>
        <begin position="95"/>
        <end position="116"/>
    </location>
</feature>
<evidence type="ECO:0000313" key="3">
    <source>
        <dbReference type="WBParaSite" id="TREG1_42220.1"/>
    </source>
</evidence>
<dbReference type="AlphaFoldDB" id="A0AA85JRB9"/>
<feature type="region of interest" description="Disordered" evidence="1">
    <location>
        <begin position="52"/>
        <end position="75"/>
    </location>
</feature>
<keyword evidence="2" id="KW-1185">Reference proteome</keyword>
<feature type="region of interest" description="Disordered" evidence="1">
    <location>
        <begin position="1"/>
        <end position="24"/>
    </location>
</feature>
<dbReference type="WBParaSite" id="TREG1_42220.1">
    <property type="protein sequence ID" value="TREG1_42220.1"/>
    <property type="gene ID" value="TREG1_42220"/>
</dbReference>
<dbReference type="Proteomes" id="UP000050795">
    <property type="component" value="Unassembled WGS sequence"/>
</dbReference>
<proteinExistence type="predicted"/>
<feature type="compositionally biased region" description="Polar residues" evidence="1">
    <location>
        <begin position="62"/>
        <end position="73"/>
    </location>
</feature>
<organism evidence="2 3">
    <name type="scientific">Trichobilharzia regenti</name>
    <name type="common">Nasal bird schistosome</name>
    <dbReference type="NCBI Taxonomy" id="157069"/>
    <lineage>
        <taxon>Eukaryota</taxon>
        <taxon>Metazoa</taxon>
        <taxon>Spiralia</taxon>
        <taxon>Lophotrochozoa</taxon>
        <taxon>Platyhelminthes</taxon>
        <taxon>Trematoda</taxon>
        <taxon>Digenea</taxon>
        <taxon>Strigeidida</taxon>
        <taxon>Schistosomatoidea</taxon>
        <taxon>Schistosomatidae</taxon>
        <taxon>Trichobilharzia</taxon>
    </lineage>
</organism>
<feature type="region of interest" description="Disordered" evidence="1">
    <location>
        <begin position="88"/>
        <end position="122"/>
    </location>
</feature>